<dbReference type="EMBL" id="CP074347">
    <property type="protein sequence ID" value="USV02423.1"/>
    <property type="molecule type" value="Genomic_DNA"/>
</dbReference>
<dbReference type="Proteomes" id="UP001056873">
    <property type="component" value="Chromosome"/>
</dbReference>
<dbReference type="GeneID" id="75021909"/>
<dbReference type="InterPro" id="IPR009093">
    <property type="entry name" value="P22_tailspike_N"/>
</dbReference>
<keyword evidence="3" id="KW-1185">Reference proteome</keyword>
<evidence type="ECO:0000313" key="2">
    <source>
        <dbReference type="EMBL" id="USV02423.1"/>
    </source>
</evidence>
<dbReference type="InterPro" id="IPR012334">
    <property type="entry name" value="Pectin_lyas_fold"/>
</dbReference>
<dbReference type="Gene3D" id="2.170.14.10">
    <property type="entry name" value="Phage P22 tailspike-like, N-terminal domain"/>
    <property type="match status" value="1"/>
</dbReference>
<feature type="domain" description="Bacteriophage P22 tailspike N-terminal" evidence="1">
    <location>
        <begin position="44"/>
        <end position="136"/>
    </location>
</feature>
<dbReference type="SUPFAM" id="SSF51126">
    <property type="entry name" value="Pectin lyase-like"/>
    <property type="match status" value="1"/>
</dbReference>
<dbReference type="InterPro" id="IPR011050">
    <property type="entry name" value="Pectin_lyase_fold/virulence"/>
</dbReference>
<dbReference type="Gene3D" id="2.160.20.10">
    <property type="entry name" value="Single-stranded right-handed beta-helix, Pectin lyase-like"/>
    <property type="match status" value="1"/>
</dbReference>
<organism evidence="2 3">
    <name type="scientific">Serratia entomophila</name>
    <dbReference type="NCBI Taxonomy" id="42906"/>
    <lineage>
        <taxon>Bacteria</taxon>
        <taxon>Pseudomonadati</taxon>
        <taxon>Pseudomonadota</taxon>
        <taxon>Gammaproteobacteria</taxon>
        <taxon>Enterobacterales</taxon>
        <taxon>Yersiniaceae</taxon>
        <taxon>Serratia</taxon>
    </lineage>
</organism>
<reference evidence="2" key="1">
    <citation type="journal article" date="2022" name="BMC Genomics">
        <title>Genome sequence of the entomopathogenic Serratia entomophila isolate 626 and characterisation of the species specific itaconate degradation pathway.</title>
        <authorList>
            <person name="Vaughan A.L."/>
            <person name="Altermann E."/>
            <person name="Glare T.R."/>
            <person name="Hurst M.R.H."/>
        </authorList>
    </citation>
    <scope>NUCLEOTIDE SEQUENCE</scope>
    <source>
        <strain evidence="2">626</strain>
    </source>
</reference>
<dbReference type="RefSeq" id="WP_234590188.1">
    <property type="nucleotide sequence ID" value="NZ_CAMIPG010000002.1"/>
</dbReference>
<name>A0ABY5CY45_9GAMM</name>
<accession>A0ABY5CY45</accession>
<gene>
    <name evidence="2" type="ORF">KFQ06_07915</name>
</gene>
<proteinExistence type="predicted"/>
<dbReference type="SUPFAM" id="SSF51327">
    <property type="entry name" value="Head-binding domain of phage P22 tailspike protein"/>
    <property type="match status" value="1"/>
</dbReference>
<dbReference type="Pfam" id="PF09008">
    <property type="entry name" value="Head_binding"/>
    <property type="match status" value="1"/>
</dbReference>
<protein>
    <recommendedName>
        <fullName evidence="1">Bacteriophage P22 tailspike N-terminal domain-containing protein</fullName>
    </recommendedName>
</protein>
<evidence type="ECO:0000259" key="1">
    <source>
        <dbReference type="Pfam" id="PF09008"/>
    </source>
</evidence>
<dbReference type="InterPro" id="IPR036730">
    <property type="entry name" value="P22_tailspike_N_sf"/>
</dbReference>
<sequence length="791" mass="86858">MERRSLLKNSMLGFLAFFIVPRKSGAANVASNNAVNDKSKVSITQVLVENIKQRSQSEDYILVGNAGADPKTTKNRIPVFVQRQDGSLTPIPQPIKLGDDGLPIFNGRQIELFANKQFSLATYDKDNNQKRYYASITADKFTLLTSEASTASIGDTTLAQLLSIDVRMFGAHPITEPGYENFDSAPAFRAAIAHVAAAGGGSVHFTGKYKCLSAGSEYVLPYDDGSVSPKFSRKALDSNISAEEKSSMPVCLEIPSNVKLQADSTENSLIDFGWRRDKGDISTKQMIGIVFRVLGYPKRTRMDTYVSNVSIDNFKILNAFIGWLSDGVMFAQSRIGNIFYHGCGIPAIAQGVDSCAWGSQTIANCYAGIVVGGMWLQRNNVQLGGEWVPPYNNNDIFALGWCDMLTIDRIAVGNTLSWSDRHRAIDKFFDDYFYKSKNSATTSEGGRLSNVGMDLKTKSSFANNKYRGIAGRAFINFSRYNRGNSNLIINDLKVYFLQRTPVLSSYGQGSMYYGEVRNSFIERVGFIDYGKPDTADNRFYESGVDGLNQDMKTLPALVCEGSLSAVRASMMNSLSAPVSTTSLPINNAVATLLYTHNIGTALSSPKVSNTALRYLSLWDGKNGAVIERLWPGRFESQPIAFDAEDKNPDHQFKHRVKKFTPELYNGVSGDKLPLSHAKGSCVFLAGITKVFIEITLPQNIEGLQNVLTIGALPKNTDSNYEFGSTMPILHVINAALKNEGAKIMTAALNADRVTLSYTQNAQSDKKVNIHDLVGGSVLSLCLEYNTSWHLQ</sequence>
<evidence type="ECO:0000313" key="3">
    <source>
        <dbReference type="Proteomes" id="UP001056873"/>
    </source>
</evidence>